<protein>
    <submittedName>
        <fullName evidence="4">DUF4124 domain-containing protein</fullName>
    </submittedName>
</protein>
<dbReference type="InterPro" id="IPR025392">
    <property type="entry name" value="DUF4124"/>
</dbReference>
<dbReference type="EMBL" id="JAQSDF010000096">
    <property type="protein sequence ID" value="MDI1232511.1"/>
    <property type="molecule type" value="Genomic_DNA"/>
</dbReference>
<feature type="signal peptide" evidence="2">
    <location>
        <begin position="1"/>
        <end position="18"/>
    </location>
</feature>
<sequence>MKIIFFMLLLLLSPSAGAEVFKCLLESGKTIYQSTPCQSSAKQQALEIKKSDPRKVAETEVKLKAWKEDFAKREQARIKVEQERQAELDRKASVEALKKSAEYQQQQAYQTKRQADALERQNMQLPYQQYQYFPSFPLYRFPPTYPAYPYYAPNHQHNSRGETGTDTQQSEQGRLKTRINTAPDKSRSKFFLTDVTHKQP</sequence>
<feature type="region of interest" description="Disordered" evidence="1">
    <location>
        <begin position="150"/>
        <end position="200"/>
    </location>
</feature>
<evidence type="ECO:0000256" key="2">
    <source>
        <dbReference type="SAM" id="SignalP"/>
    </source>
</evidence>
<name>A0AA43TLQ9_9GAMM</name>
<accession>A0AA43TLQ9</accession>
<keyword evidence="2" id="KW-0732">Signal</keyword>
<organism evidence="4 5">
    <name type="scientific">Candidatus Methylobacter titanis</name>
    <dbReference type="NCBI Taxonomy" id="3053457"/>
    <lineage>
        <taxon>Bacteria</taxon>
        <taxon>Pseudomonadati</taxon>
        <taxon>Pseudomonadota</taxon>
        <taxon>Gammaproteobacteria</taxon>
        <taxon>Methylococcales</taxon>
        <taxon>Methylococcaceae</taxon>
        <taxon>Methylobacter</taxon>
    </lineage>
</organism>
<evidence type="ECO:0000313" key="5">
    <source>
        <dbReference type="Proteomes" id="UP001160519"/>
    </source>
</evidence>
<evidence type="ECO:0000256" key="1">
    <source>
        <dbReference type="SAM" id="MobiDB-lite"/>
    </source>
</evidence>
<dbReference type="Proteomes" id="UP001160519">
    <property type="component" value="Unassembled WGS sequence"/>
</dbReference>
<gene>
    <name evidence="4" type="ORF">PSU93_15350</name>
</gene>
<feature type="domain" description="DUF4124" evidence="3">
    <location>
        <begin position="7"/>
        <end position="58"/>
    </location>
</feature>
<keyword evidence="5" id="KW-1185">Reference proteome</keyword>
<proteinExistence type="predicted"/>
<reference evidence="4" key="1">
    <citation type="submission" date="2023-01" db="EMBL/GenBank/DDBJ databases">
        <title>Biogeochemical cycle of methane in antarctic sediments.</title>
        <authorList>
            <person name="Roldan D.M."/>
            <person name="Menes R.J."/>
        </authorList>
    </citation>
    <scope>NUCLEOTIDE SEQUENCE [LARGE SCALE GENOMIC DNA]</scope>
    <source>
        <strain evidence="4">K-2018 MAG008</strain>
    </source>
</reference>
<dbReference type="Pfam" id="PF13511">
    <property type="entry name" value="DUF4124"/>
    <property type="match status" value="1"/>
</dbReference>
<evidence type="ECO:0000259" key="3">
    <source>
        <dbReference type="Pfam" id="PF13511"/>
    </source>
</evidence>
<comment type="caution">
    <text evidence="4">The sequence shown here is derived from an EMBL/GenBank/DDBJ whole genome shotgun (WGS) entry which is preliminary data.</text>
</comment>
<feature type="compositionally biased region" description="Polar residues" evidence="1">
    <location>
        <begin position="161"/>
        <end position="172"/>
    </location>
</feature>
<dbReference type="AlphaFoldDB" id="A0AA43TLQ9"/>
<feature type="chain" id="PRO_5041398614" evidence="2">
    <location>
        <begin position="19"/>
        <end position="200"/>
    </location>
</feature>
<evidence type="ECO:0000313" key="4">
    <source>
        <dbReference type="EMBL" id="MDI1232511.1"/>
    </source>
</evidence>